<evidence type="ECO:0000313" key="2">
    <source>
        <dbReference type="Proteomes" id="UP000887566"/>
    </source>
</evidence>
<feature type="compositionally biased region" description="Basic and acidic residues" evidence="1">
    <location>
        <begin position="41"/>
        <end position="50"/>
    </location>
</feature>
<evidence type="ECO:0000313" key="3">
    <source>
        <dbReference type="WBParaSite" id="PSAMB.scaffold5272size12135.g26269.t1"/>
    </source>
</evidence>
<dbReference type="Proteomes" id="UP000887566">
    <property type="component" value="Unplaced"/>
</dbReference>
<reference evidence="3" key="1">
    <citation type="submission" date="2022-11" db="UniProtKB">
        <authorList>
            <consortium name="WormBaseParasite"/>
        </authorList>
    </citation>
    <scope>IDENTIFICATION</scope>
</reference>
<proteinExistence type="predicted"/>
<feature type="region of interest" description="Disordered" evidence="1">
    <location>
        <begin position="26"/>
        <end position="50"/>
    </location>
</feature>
<name>A0A914WY33_9BILA</name>
<organism evidence="2 3">
    <name type="scientific">Plectus sambesii</name>
    <dbReference type="NCBI Taxonomy" id="2011161"/>
    <lineage>
        <taxon>Eukaryota</taxon>
        <taxon>Metazoa</taxon>
        <taxon>Ecdysozoa</taxon>
        <taxon>Nematoda</taxon>
        <taxon>Chromadorea</taxon>
        <taxon>Plectida</taxon>
        <taxon>Plectina</taxon>
        <taxon>Plectoidea</taxon>
        <taxon>Plectidae</taxon>
        <taxon>Plectus</taxon>
    </lineage>
</organism>
<accession>A0A914WY33</accession>
<protein>
    <submittedName>
        <fullName evidence="3">Uncharacterized protein</fullName>
    </submittedName>
</protein>
<dbReference type="AlphaFoldDB" id="A0A914WY33"/>
<evidence type="ECO:0000256" key="1">
    <source>
        <dbReference type="SAM" id="MobiDB-lite"/>
    </source>
</evidence>
<keyword evidence="2" id="KW-1185">Reference proteome</keyword>
<dbReference type="WBParaSite" id="PSAMB.scaffold5272size12135.g26269.t1">
    <property type="protein sequence ID" value="PSAMB.scaffold5272size12135.g26269.t1"/>
    <property type="gene ID" value="PSAMB.scaffold5272size12135.g26269"/>
</dbReference>
<sequence length="214" mass="23071">MTDGAGLILNPQDYIHAYATRTPAMSGQGALYGRPGSRGPSSREHDPNGFAKELRDQGLTMSQRAANRFQAPLPGQVSTTPPASLSLIYHYRSPGGKGSESVDELTRRMQRNMATGEGAAGEYRWSGLDALVDASETPFCAWLSSAFAAPSRLYLSVVPESLRPRAAMASRASARLSGRGKVCSALIALLPWPLYFSSQLTALDRRRFRQPPAG</sequence>